<dbReference type="RefSeq" id="WP_016522443.1">
    <property type="nucleotide sequence ID" value="NZ_KE332517.1"/>
</dbReference>
<proteinExistence type="predicted"/>
<evidence type="ECO:0000313" key="2">
    <source>
        <dbReference type="EMBL" id="EPF29746.1"/>
    </source>
</evidence>
<evidence type="ECO:0008006" key="4">
    <source>
        <dbReference type="Google" id="ProtNLM"/>
    </source>
</evidence>
<comment type="caution">
    <text evidence="2">The sequence shown here is derived from an EMBL/GenBank/DDBJ whole genome shotgun (WGS) entry which is preliminary data.</text>
</comment>
<dbReference type="PROSITE" id="PS51257">
    <property type="entry name" value="PROKAR_LIPOPROTEIN"/>
    <property type="match status" value="1"/>
</dbReference>
<gene>
    <name evidence="2" type="ORF">HMPREF9195_00450</name>
</gene>
<dbReference type="Proteomes" id="UP000014634">
    <property type="component" value="Unassembled WGS sequence"/>
</dbReference>
<name>A0AA87NS37_TREMD</name>
<dbReference type="AlphaFoldDB" id="A0AA87NS37"/>
<accession>A0AA87NS37</accession>
<feature type="chain" id="PRO_5041715570" description="Lipoprotein" evidence="1">
    <location>
        <begin position="19"/>
        <end position="380"/>
    </location>
</feature>
<keyword evidence="1" id="KW-0732">Signal</keyword>
<protein>
    <recommendedName>
        <fullName evidence="4">Lipoprotein</fullName>
    </recommendedName>
</protein>
<evidence type="ECO:0000313" key="3">
    <source>
        <dbReference type="Proteomes" id="UP000014634"/>
    </source>
</evidence>
<feature type="signal peptide" evidence="1">
    <location>
        <begin position="1"/>
        <end position="18"/>
    </location>
</feature>
<reference evidence="2 3" key="1">
    <citation type="submission" date="2013-04" db="EMBL/GenBank/DDBJ databases">
        <title>The Genome Sequence of Treponema medium ATCC 700293.</title>
        <authorList>
            <consortium name="The Broad Institute Genomics Platform"/>
            <person name="Earl A."/>
            <person name="Ward D."/>
            <person name="Feldgarden M."/>
            <person name="Gevers D."/>
            <person name="Leonetti C."/>
            <person name="Blanton J.M."/>
            <person name="Dewhirst F.E."/>
            <person name="Izard J."/>
            <person name="Walker B."/>
            <person name="Young S."/>
            <person name="Zeng Q."/>
            <person name="Gargeya S."/>
            <person name="Fitzgerald M."/>
            <person name="Haas B."/>
            <person name="Abouelleil A."/>
            <person name="Allen A.W."/>
            <person name="Alvarado L."/>
            <person name="Arachchi H.M."/>
            <person name="Berlin A.M."/>
            <person name="Chapman S.B."/>
            <person name="Gainer-Dewar J."/>
            <person name="Goldberg J."/>
            <person name="Griggs A."/>
            <person name="Gujja S."/>
            <person name="Hansen M."/>
            <person name="Howarth C."/>
            <person name="Imamovic A."/>
            <person name="Ireland A."/>
            <person name="Larimer J."/>
            <person name="McCowan C."/>
            <person name="Murphy C."/>
            <person name="Pearson M."/>
            <person name="Poon T.W."/>
            <person name="Priest M."/>
            <person name="Roberts A."/>
            <person name="Saif S."/>
            <person name="Shea T."/>
            <person name="Sisk P."/>
            <person name="Sykes S."/>
            <person name="Wortman J."/>
            <person name="Nusbaum C."/>
            <person name="Birren B."/>
        </authorList>
    </citation>
    <scope>NUCLEOTIDE SEQUENCE [LARGE SCALE GENOMIC DNA]</scope>
    <source>
        <strain evidence="2 3">ATCC 700293</strain>
    </source>
</reference>
<sequence length="380" mass="42815">MKKILPFLTATLIVCLFAGCPLNSPKPDNGDKTQEKGNKTQLKITNQSSRHLTLADYDSISFSTDELAYVECLSIGKSCVKDFTEESNSFLRFTVYSKEYSKKFGWIGKKYDVRTSELIATESGKTKLFTVTDNTLVVVNGTNTPVTLSSLYEDSTTVSIKNETSRMLKEVKFAEKIFAQENGEFNKGVAVLQAFTEPCDGYVYFSIHERDHHVTNDKTDTEHGENYSCAVYKVRTKEKFSVEKNEAKEIVIDDRTEVVKIGESDDKALHISELLKNDTLLKIENGTTRNLYEVKYGDESFVYGGHVLGINEYKIKTFWSTSEEYIIFEFGSGTLGKRVTVRTAEKILLKKGTSRLITLTDTTMVVEDGKNTPVKLSSLY</sequence>
<organism evidence="2 3">
    <name type="scientific">Treponema medium ATCC 700293</name>
    <dbReference type="NCBI Taxonomy" id="1125700"/>
    <lineage>
        <taxon>Bacteria</taxon>
        <taxon>Pseudomonadati</taxon>
        <taxon>Spirochaetota</taxon>
        <taxon>Spirochaetia</taxon>
        <taxon>Spirochaetales</taxon>
        <taxon>Treponemataceae</taxon>
        <taxon>Treponema</taxon>
    </lineage>
</organism>
<dbReference type="EMBL" id="ATFE01000003">
    <property type="protein sequence ID" value="EPF29746.1"/>
    <property type="molecule type" value="Genomic_DNA"/>
</dbReference>
<evidence type="ECO:0000256" key="1">
    <source>
        <dbReference type="SAM" id="SignalP"/>
    </source>
</evidence>